<dbReference type="Proteomes" id="UP000247005">
    <property type="component" value="Unassembled WGS sequence"/>
</dbReference>
<protein>
    <submittedName>
        <fullName evidence="3">DUF2737 domain-containing protein</fullName>
    </submittedName>
</protein>
<evidence type="ECO:0000313" key="3">
    <source>
        <dbReference type="EMBL" id="POP49638.1"/>
    </source>
</evidence>
<gene>
    <name evidence="3" type="ORF">CHU32_08310</name>
    <name evidence="2" type="ORF">CHU33_05360</name>
</gene>
<proteinExistence type="predicted"/>
<reference evidence="4 5" key="1">
    <citation type="submission" date="2018-01" db="EMBL/GenBank/DDBJ databases">
        <title>Superficieibacter electus gen. nov., sp. nov., an extended-spectrum beta-lactamase possessing member of the Enterobacteriaceae family, isolated from intensive care unit surfaces.</title>
        <authorList>
            <person name="Potter R.F."/>
            <person name="D'Souza A.W."/>
        </authorList>
    </citation>
    <scope>NUCLEOTIDE SEQUENCE [LARGE SCALE GENOMIC DNA]</scope>
    <source>
        <strain evidence="3 5">BP-1</strain>
        <strain evidence="2 4">BP-2</strain>
    </source>
</reference>
<dbReference type="AlphaFoldDB" id="A0A2P5GSX6"/>
<dbReference type="EMBL" id="PQGE01000003">
    <property type="protein sequence ID" value="POP46901.1"/>
    <property type="molecule type" value="Genomic_DNA"/>
</dbReference>
<evidence type="ECO:0000256" key="1">
    <source>
        <dbReference type="SAM" id="MobiDB-lite"/>
    </source>
</evidence>
<comment type="caution">
    <text evidence="3">The sequence shown here is derived from an EMBL/GenBank/DDBJ whole genome shotgun (WGS) entry which is preliminary data.</text>
</comment>
<organism evidence="3 5">
    <name type="scientific">Superficieibacter electus</name>
    <dbReference type="NCBI Taxonomy" id="2022662"/>
    <lineage>
        <taxon>Bacteria</taxon>
        <taxon>Pseudomonadati</taxon>
        <taxon>Pseudomonadota</taxon>
        <taxon>Gammaproteobacteria</taxon>
        <taxon>Enterobacterales</taxon>
        <taxon>Enterobacteriaceae</taxon>
        <taxon>Superficieibacter</taxon>
    </lineage>
</organism>
<dbReference type="OrthoDB" id="6626447at2"/>
<dbReference type="RefSeq" id="WP_103675038.1">
    <property type="nucleotide sequence ID" value="NZ_PQGD01000005.1"/>
</dbReference>
<evidence type="ECO:0000313" key="4">
    <source>
        <dbReference type="Proteomes" id="UP000237073"/>
    </source>
</evidence>
<evidence type="ECO:0000313" key="2">
    <source>
        <dbReference type="EMBL" id="POP46901.1"/>
    </source>
</evidence>
<dbReference type="EMBL" id="PQGD01000005">
    <property type="protein sequence ID" value="POP49638.1"/>
    <property type="molecule type" value="Genomic_DNA"/>
</dbReference>
<sequence length="53" mass="6372">MRGNDYNPDLHPNDLCIRQRSRPYPGREELLRRNSFPSPDQNKYLTMILRAKK</sequence>
<dbReference type="Pfam" id="PF10930">
    <property type="entry name" value="DUF2737"/>
    <property type="match status" value="1"/>
</dbReference>
<accession>A0A2P5GSX6</accession>
<evidence type="ECO:0000313" key="5">
    <source>
        <dbReference type="Proteomes" id="UP000247005"/>
    </source>
</evidence>
<feature type="region of interest" description="Disordered" evidence="1">
    <location>
        <begin position="1"/>
        <end position="21"/>
    </location>
</feature>
<name>A0A2P5GSX6_9ENTR</name>
<keyword evidence="4" id="KW-1185">Reference proteome</keyword>
<dbReference type="Proteomes" id="UP000237073">
    <property type="component" value="Unassembled WGS sequence"/>
</dbReference>
<dbReference type="InterPro" id="IPR020295">
    <property type="entry name" value="DUF2737"/>
</dbReference>